<reference evidence="2 3" key="1">
    <citation type="journal article" date="2012" name="Genome Biol.">
        <title>Genome and low-iron response of an oceanic diatom adapted to chronic iron limitation.</title>
        <authorList>
            <person name="Lommer M."/>
            <person name="Specht M."/>
            <person name="Roy A.S."/>
            <person name="Kraemer L."/>
            <person name="Andreson R."/>
            <person name="Gutowska M.A."/>
            <person name="Wolf J."/>
            <person name="Bergner S.V."/>
            <person name="Schilhabel M.B."/>
            <person name="Klostermeier U.C."/>
            <person name="Beiko R.G."/>
            <person name="Rosenstiel P."/>
            <person name="Hippler M."/>
            <person name="Laroche J."/>
        </authorList>
    </citation>
    <scope>NUCLEOTIDE SEQUENCE [LARGE SCALE GENOMIC DNA]</scope>
    <source>
        <strain evidence="2 3">CCMP1005</strain>
    </source>
</reference>
<organism evidence="2 3">
    <name type="scientific">Thalassiosira oceanica</name>
    <name type="common">Marine diatom</name>
    <dbReference type="NCBI Taxonomy" id="159749"/>
    <lineage>
        <taxon>Eukaryota</taxon>
        <taxon>Sar</taxon>
        <taxon>Stramenopiles</taxon>
        <taxon>Ochrophyta</taxon>
        <taxon>Bacillariophyta</taxon>
        <taxon>Coscinodiscophyceae</taxon>
        <taxon>Thalassiosirophycidae</taxon>
        <taxon>Thalassiosirales</taxon>
        <taxon>Thalassiosiraceae</taxon>
        <taxon>Thalassiosira</taxon>
    </lineage>
</organism>
<keyword evidence="3" id="KW-1185">Reference proteome</keyword>
<gene>
    <name evidence="2" type="ORF">THAOC_15167</name>
</gene>
<sequence>ISREANASLVIKHKKSHQTKVKSSTKKKVHTRVMAKSEINKHRVPETKSIQEGSAKRNITRKHDFNPNRKEKKQGGGGGGKAKWNKLDDGSL</sequence>
<feature type="region of interest" description="Disordered" evidence="1">
    <location>
        <begin position="1"/>
        <end position="92"/>
    </location>
</feature>
<dbReference type="AlphaFoldDB" id="K0T117"/>
<dbReference type="Proteomes" id="UP000266841">
    <property type="component" value="Unassembled WGS sequence"/>
</dbReference>
<evidence type="ECO:0000313" key="3">
    <source>
        <dbReference type="Proteomes" id="UP000266841"/>
    </source>
</evidence>
<feature type="non-terminal residue" evidence="2">
    <location>
        <position position="1"/>
    </location>
</feature>
<proteinExistence type="predicted"/>
<dbReference type="EMBL" id="AGNL01017610">
    <property type="protein sequence ID" value="EJK64127.1"/>
    <property type="molecule type" value="Genomic_DNA"/>
</dbReference>
<accession>K0T117</accession>
<evidence type="ECO:0000256" key="1">
    <source>
        <dbReference type="SAM" id="MobiDB-lite"/>
    </source>
</evidence>
<feature type="compositionally biased region" description="Basic residues" evidence="1">
    <location>
        <begin position="11"/>
        <end position="33"/>
    </location>
</feature>
<comment type="caution">
    <text evidence="2">The sequence shown here is derived from an EMBL/GenBank/DDBJ whole genome shotgun (WGS) entry which is preliminary data.</text>
</comment>
<dbReference type="OrthoDB" id="40885at2759"/>
<evidence type="ECO:0000313" key="2">
    <source>
        <dbReference type="EMBL" id="EJK64127.1"/>
    </source>
</evidence>
<protein>
    <submittedName>
        <fullName evidence="2">Uncharacterized protein</fullName>
    </submittedName>
</protein>
<name>K0T117_THAOC</name>